<dbReference type="Proteomes" id="UP000001292">
    <property type="component" value="Unassembled WGS sequence"/>
</dbReference>
<evidence type="ECO:0000313" key="2">
    <source>
        <dbReference type="EMBL" id="EDW48957.1"/>
    </source>
</evidence>
<name>B4IGK7_DROSE</name>
<reference evidence="2 3" key="1">
    <citation type="journal article" date="2007" name="Nature">
        <title>Evolution of genes and genomes on the Drosophila phylogeny.</title>
        <authorList>
            <consortium name="Drosophila 12 Genomes Consortium"/>
            <person name="Clark A.G."/>
            <person name="Eisen M.B."/>
            <person name="Smith D.R."/>
            <person name="Bergman C.M."/>
            <person name="Oliver B."/>
            <person name="Markow T.A."/>
            <person name="Kaufman T.C."/>
            <person name="Kellis M."/>
            <person name="Gelbart W."/>
            <person name="Iyer V.N."/>
            <person name="Pollard D.A."/>
            <person name="Sackton T.B."/>
            <person name="Larracuente A.M."/>
            <person name="Singh N.D."/>
            <person name="Abad J.P."/>
            <person name="Abt D.N."/>
            <person name="Adryan B."/>
            <person name="Aguade M."/>
            <person name="Akashi H."/>
            <person name="Anderson W.W."/>
            <person name="Aquadro C.F."/>
            <person name="Ardell D.H."/>
            <person name="Arguello R."/>
            <person name="Artieri C.G."/>
            <person name="Barbash D.A."/>
            <person name="Barker D."/>
            <person name="Barsanti P."/>
            <person name="Batterham P."/>
            <person name="Batzoglou S."/>
            <person name="Begun D."/>
            <person name="Bhutkar A."/>
            <person name="Blanco E."/>
            <person name="Bosak S.A."/>
            <person name="Bradley R.K."/>
            <person name="Brand A.D."/>
            <person name="Brent M.R."/>
            <person name="Brooks A.N."/>
            <person name="Brown R.H."/>
            <person name="Butlin R.K."/>
            <person name="Caggese C."/>
            <person name="Calvi B.R."/>
            <person name="Bernardo de Carvalho A."/>
            <person name="Caspi A."/>
            <person name="Castrezana S."/>
            <person name="Celniker S.E."/>
            <person name="Chang J.L."/>
            <person name="Chapple C."/>
            <person name="Chatterji S."/>
            <person name="Chinwalla A."/>
            <person name="Civetta A."/>
            <person name="Clifton S.W."/>
            <person name="Comeron J.M."/>
            <person name="Costello J.C."/>
            <person name="Coyne J.A."/>
            <person name="Daub J."/>
            <person name="David R.G."/>
            <person name="Delcher A.L."/>
            <person name="Delehaunty K."/>
            <person name="Do C.B."/>
            <person name="Ebling H."/>
            <person name="Edwards K."/>
            <person name="Eickbush T."/>
            <person name="Evans J.D."/>
            <person name="Filipski A."/>
            <person name="Findeiss S."/>
            <person name="Freyhult E."/>
            <person name="Fulton L."/>
            <person name="Fulton R."/>
            <person name="Garcia A.C."/>
            <person name="Gardiner A."/>
            <person name="Garfield D.A."/>
            <person name="Garvin B.E."/>
            <person name="Gibson G."/>
            <person name="Gilbert D."/>
            <person name="Gnerre S."/>
            <person name="Godfrey J."/>
            <person name="Good R."/>
            <person name="Gotea V."/>
            <person name="Gravely B."/>
            <person name="Greenberg A.J."/>
            <person name="Griffiths-Jones S."/>
            <person name="Gross S."/>
            <person name="Guigo R."/>
            <person name="Gustafson E.A."/>
            <person name="Haerty W."/>
            <person name="Hahn M.W."/>
            <person name="Halligan D.L."/>
            <person name="Halpern A.L."/>
            <person name="Halter G.M."/>
            <person name="Han M.V."/>
            <person name="Heger A."/>
            <person name="Hillier L."/>
            <person name="Hinrichs A.S."/>
            <person name="Holmes I."/>
            <person name="Hoskins R.A."/>
            <person name="Hubisz M.J."/>
            <person name="Hultmark D."/>
            <person name="Huntley M.A."/>
            <person name="Jaffe D.B."/>
            <person name="Jagadeeshan S."/>
            <person name="Jeck W.R."/>
            <person name="Johnson J."/>
            <person name="Jones C.D."/>
            <person name="Jordan W.C."/>
            <person name="Karpen G.H."/>
            <person name="Kataoka E."/>
            <person name="Keightley P.D."/>
            <person name="Kheradpour P."/>
            <person name="Kirkness E.F."/>
            <person name="Koerich L.B."/>
            <person name="Kristiansen K."/>
            <person name="Kudrna D."/>
            <person name="Kulathinal R.J."/>
            <person name="Kumar S."/>
            <person name="Kwok R."/>
            <person name="Lander E."/>
            <person name="Langley C.H."/>
            <person name="Lapoint R."/>
            <person name="Lazzaro B.P."/>
            <person name="Lee S.J."/>
            <person name="Levesque L."/>
            <person name="Li R."/>
            <person name="Lin C.F."/>
            <person name="Lin M.F."/>
            <person name="Lindblad-Toh K."/>
            <person name="Llopart A."/>
            <person name="Long M."/>
            <person name="Low L."/>
            <person name="Lozovsky E."/>
            <person name="Lu J."/>
            <person name="Luo M."/>
            <person name="Machado C.A."/>
            <person name="Makalowski W."/>
            <person name="Marzo M."/>
            <person name="Matsuda M."/>
            <person name="Matzkin L."/>
            <person name="McAllister B."/>
            <person name="McBride C.S."/>
            <person name="McKernan B."/>
            <person name="McKernan K."/>
            <person name="Mendez-Lago M."/>
            <person name="Minx P."/>
            <person name="Mollenhauer M.U."/>
            <person name="Montooth K."/>
            <person name="Mount S.M."/>
            <person name="Mu X."/>
            <person name="Myers E."/>
            <person name="Negre B."/>
            <person name="Newfeld S."/>
            <person name="Nielsen R."/>
            <person name="Noor M.A."/>
            <person name="O'Grady P."/>
            <person name="Pachter L."/>
            <person name="Papaceit M."/>
            <person name="Parisi M.J."/>
            <person name="Parisi M."/>
            <person name="Parts L."/>
            <person name="Pedersen J.S."/>
            <person name="Pesole G."/>
            <person name="Phillippy A.M."/>
            <person name="Ponting C.P."/>
            <person name="Pop M."/>
            <person name="Porcelli D."/>
            <person name="Powell J.R."/>
            <person name="Prohaska S."/>
            <person name="Pruitt K."/>
            <person name="Puig M."/>
            <person name="Quesneville H."/>
            <person name="Ram K.R."/>
            <person name="Rand D."/>
            <person name="Rasmussen M.D."/>
            <person name="Reed L.K."/>
            <person name="Reenan R."/>
            <person name="Reily A."/>
            <person name="Remington K.A."/>
            <person name="Rieger T.T."/>
            <person name="Ritchie M.G."/>
            <person name="Robin C."/>
            <person name="Rogers Y.H."/>
            <person name="Rohde C."/>
            <person name="Rozas J."/>
            <person name="Rubenfield M.J."/>
            <person name="Ruiz A."/>
            <person name="Russo S."/>
            <person name="Salzberg S.L."/>
            <person name="Sanchez-Gracia A."/>
            <person name="Saranga D.J."/>
            <person name="Sato H."/>
            <person name="Schaeffer S.W."/>
            <person name="Schatz M.C."/>
            <person name="Schlenke T."/>
            <person name="Schwartz R."/>
            <person name="Segarra C."/>
            <person name="Singh R.S."/>
            <person name="Sirot L."/>
            <person name="Sirota M."/>
            <person name="Sisneros N.B."/>
            <person name="Smith C.D."/>
            <person name="Smith T.F."/>
            <person name="Spieth J."/>
            <person name="Stage D.E."/>
            <person name="Stark A."/>
            <person name="Stephan W."/>
            <person name="Strausberg R.L."/>
            <person name="Strempel S."/>
            <person name="Sturgill D."/>
            <person name="Sutton G."/>
            <person name="Sutton G.G."/>
            <person name="Tao W."/>
            <person name="Teichmann S."/>
            <person name="Tobari Y.N."/>
            <person name="Tomimura Y."/>
            <person name="Tsolas J.M."/>
            <person name="Valente V.L."/>
            <person name="Venter E."/>
            <person name="Venter J.C."/>
            <person name="Vicario S."/>
            <person name="Vieira F.G."/>
            <person name="Vilella A.J."/>
            <person name="Villasante A."/>
            <person name="Walenz B."/>
            <person name="Wang J."/>
            <person name="Wasserman M."/>
            <person name="Watts T."/>
            <person name="Wilson D."/>
            <person name="Wilson R.K."/>
            <person name="Wing R.A."/>
            <person name="Wolfner M.F."/>
            <person name="Wong A."/>
            <person name="Wong G.K."/>
            <person name="Wu C.I."/>
            <person name="Wu G."/>
            <person name="Yamamoto D."/>
            <person name="Yang H.P."/>
            <person name="Yang S.P."/>
            <person name="Yorke J.A."/>
            <person name="Yoshida K."/>
            <person name="Zdobnov E."/>
            <person name="Zhang P."/>
            <person name="Zhang Y."/>
            <person name="Zimin A.V."/>
            <person name="Baldwin J."/>
            <person name="Abdouelleil A."/>
            <person name="Abdulkadir J."/>
            <person name="Abebe A."/>
            <person name="Abera B."/>
            <person name="Abreu J."/>
            <person name="Acer S.C."/>
            <person name="Aftuck L."/>
            <person name="Alexander A."/>
            <person name="An P."/>
            <person name="Anderson E."/>
            <person name="Anderson S."/>
            <person name="Arachi H."/>
            <person name="Azer M."/>
            <person name="Bachantsang P."/>
            <person name="Barry A."/>
            <person name="Bayul T."/>
            <person name="Berlin A."/>
            <person name="Bessette D."/>
            <person name="Bloom T."/>
            <person name="Blye J."/>
            <person name="Boguslavskiy L."/>
            <person name="Bonnet C."/>
            <person name="Boukhgalter B."/>
            <person name="Bourzgui I."/>
            <person name="Brown A."/>
            <person name="Cahill P."/>
            <person name="Channer S."/>
            <person name="Cheshatsang Y."/>
            <person name="Chuda L."/>
            <person name="Citroen M."/>
            <person name="Collymore A."/>
            <person name="Cooke P."/>
            <person name="Costello M."/>
            <person name="D'Aco K."/>
            <person name="Daza R."/>
            <person name="De Haan G."/>
            <person name="DeGray S."/>
            <person name="DeMaso C."/>
            <person name="Dhargay N."/>
            <person name="Dooley K."/>
            <person name="Dooley E."/>
            <person name="Doricent M."/>
            <person name="Dorje P."/>
            <person name="Dorjee K."/>
            <person name="Dupes A."/>
            <person name="Elong R."/>
            <person name="Falk J."/>
            <person name="Farina A."/>
            <person name="Faro S."/>
            <person name="Ferguson D."/>
            <person name="Fisher S."/>
            <person name="Foley C.D."/>
            <person name="Franke A."/>
            <person name="Friedrich D."/>
            <person name="Gadbois L."/>
            <person name="Gearin G."/>
            <person name="Gearin C.R."/>
            <person name="Giannoukos G."/>
            <person name="Goode T."/>
            <person name="Graham J."/>
            <person name="Grandbois E."/>
            <person name="Grewal S."/>
            <person name="Gyaltsen K."/>
            <person name="Hafez N."/>
            <person name="Hagos B."/>
            <person name="Hall J."/>
            <person name="Henson C."/>
            <person name="Hollinger A."/>
            <person name="Honan T."/>
            <person name="Huard M.D."/>
            <person name="Hughes L."/>
            <person name="Hurhula B."/>
            <person name="Husby M.E."/>
            <person name="Kamat A."/>
            <person name="Kanga B."/>
            <person name="Kashin S."/>
            <person name="Khazanovich D."/>
            <person name="Kisner P."/>
            <person name="Lance K."/>
            <person name="Lara M."/>
            <person name="Lee W."/>
            <person name="Lennon N."/>
            <person name="Letendre F."/>
            <person name="LeVine R."/>
            <person name="Lipovsky A."/>
            <person name="Liu X."/>
            <person name="Liu J."/>
            <person name="Liu S."/>
            <person name="Lokyitsang T."/>
            <person name="Lokyitsang Y."/>
            <person name="Lubonja R."/>
            <person name="Lui A."/>
            <person name="MacDonald P."/>
            <person name="Magnisalis V."/>
            <person name="Maru K."/>
            <person name="Matthews C."/>
            <person name="McCusker W."/>
            <person name="McDonough S."/>
            <person name="Mehta T."/>
            <person name="Meldrim J."/>
            <person name="Meneus L."/>
            <person name="Mihai O."/>
            <person name="Mihalev A."/>
            <person name="Mihova T."/>
            <person name="Mittelman R."/>
            <person name="Mlenga V."/>
            <person name="Montmayeur A."/>
            <person name="Mulrain L."/>
            <person name="Navidi A."/>
            <person name="Naylor J."/>
            <person name="Negash T."/>
            <person name="Nguyen T."/>
            <person name="Nguyen N."/>
            <person name="Nicol R."/>
            <person name="Norbu C."/>
            <person name="Norbu N."/>
            <person name="Novod N."/>
            <person name="O'Neill B."/>
            <person name="Osman S."/>
            <person name="Markiewicz E."/>
            <person name="Oyono O.L."/>
            <person name="Patti C."/>
            <person name="Phunkhang P."/>
            <person name="Pierre F."/>
            <person name="Priest M."/>
            <person name="Raghuraman S."/>
            <person name="Rege F."/>
            <person name="Reyes R."/>
            <person name="Rise C."/>
            <person name="Rogov P."/>
            <person name="Ross K."/>
            <person name="Ryan E."/>
            <person name="Settipalli S."/>
            <person name="Shea T."/>
            <person name="Sherpa N."/>
            <person name="Shi L."/>
            <person name="Shih D."/>
            <person name="Sparrow T."/>
            <person name="Spaulding J."/>
            <person name="Stalker J."/>
            <person name="Stange-Thomann N."/>
            <person name="Stavropoulos S."/>
            <person name="Stone C."/>
            <person name="Strader C."/>
            <person name="Tesfaye S."/>
            <person name="Thomson T."/>
            <person name="Thoulutsang Y."/>
            <person name="Thoulutsang D."/>
            <person name="Topham K."/>
            <person name="Topping I."/>
            <person name="Tsamla T."/>
            <person name="Vassiliev H."/>
            <person name="Vo A."/>
            <person name="Wangchuk T."/>
            <person name="Wangdi T."/>
            <person name="Weiand M."/>
            <person name="Wilkinson J."/>
            <person name="Wilson A."/>
            <person name="Yadav S."/>
            <person name="Young G."/>
            <person name="Yu Q."/>
            <person name="Zembek L."/>
            <person name="Zhong D."/>
            <person name="Zimmer A."/>
            <person name="Zwirko Z."/>
            <person name="Jaffe D.B."/>
            <person name="Alvarez P."/>
            <person name="Brockman W."/>
            <person name="Butler J."/>
            <person name="Chin C."/>
            <person name="Gnerre S."/>
            <person name="Grabherr M."/>
            <person name="Kleber M."/>
            <person name="Mauceli E."/>
            <person name="MacCallum I."/>
        </authorList>
    </citation>
    <scope>NUCLEOTIDE SEQUENCE [LARGE SCALE GENOMIC DNA]</scope>
    <source>
        <strain evidence="3">Rob3c / Tucson 14021-0248.25</strain>
    </source>
</reference>
<evidence type="ECO:0000256" key="1">
    <source>
        <dbReference type="SAM" id="MobiDB-lite"/>
    </source>
</evidence>
<dbReference type="AlphaFoldDB" id="B4IGK7"/>
<dbReference type="EMBL" id="CH480836">
    <property type="protein sequence ID" value="EDW48957.1"/>
    <property type="molecule type" value="Genomic_DNA"/>
</dbReference>
<keyword evidence="3" id="KW-1185">Reference proteome</keyword>
<gene>
    <name evidence="2" type="primary">Dsec\GM11590</name>
    <name evidence="2" type="ORF">Dsec_GM11590</name>
</gene>
<evidence type="ECO:0000313" key="3">
    <source>
        <dbReference type="Proteomes" id="UP000001292"/>
    </source>
</evidence>
<organism evidence="3">
    <name type="scientific">Drosophila sechellia</name>
    <name type="common">Fruit fly</name>
    <dbReference type="NCBI Taxonomy" id="7238"/>
    <lineage>
        <taxon>Eukaryota</taxon>
        <taxon>Metazoa</taxon>
        <taxon>Ecdysozoa</taxon>
        <taxon>Arthropoda</taxon>
        <taxon>Hexapoda</taxon>
        <taxon>Insecta</taxon>
        <taxon>Pterygota</taxon>
        <taxon>Neoptera</taxon>
        <taxon>Endopterygota</taxon>
        <taxon>Diptera</taxon>
        <taxon>Brachycera</taxon>
        <taxon>Muscomorpha</taxon>
        <taxon>Ephydroidea</taxon>
        <taxon>Drosophilidae</taxon>
        <taxon>Drosophila</taxon>
        <taxon>Sophophora</taxon>
    </lineage>
</organism>
<proteinExistence type="predicted"/>
<sequence>MELATSHHHHHQHHHHQHHYRRRRQWFGTIKHPSFPTSIIHIYQQLHPHLPTHRISLS</sequence>
<protein>
    <submittedName>
        <fullName evidence="2">GM11590</fullName>
    </submittedName>
</protein>
<dbReference type="HOGENOM" id="CLU_2981279_0_0_1"/>
<accession>B4IGK7</accession>
<feature type="region of interest" description="Disordered" evidence="1">
    <location>
        <begin position="1"/>
        <end position="24"/>
    </location>
</feature>